<comment type="cofactor">
    <cofactor evidence="1">
        <name>Mg(2+)</name>
        <dbReference type="ChEBI" id="CHEBI:18420"/>
    </cofactor>
</comment>
<dbReference type="PANTHER" id="PTHR12215:SF10">
    <property type="entry name" value="L-AMINOADIPATE-SEMIALDEHYDE DEHYDROGENASE-PHOSPHOPANTETHEINYL TRANSFERASE"/>
    <property type="match status" value="1"/>
</dbReference>
<feature type="domain" description="4'-phosphopantetheinyl transferase N-terminal" evidence="7">
    <location>
        <begin position="21"/>
        <end position="105"/>
    </location>
</feature>
<comment type="caution">
    <text evidence="8">The sequence shown here is derived from an EMBL/GenBank/DDBJ whole genome shotgun (WGS) entry which is preliminary data.</text>
</comment>
<evidence type="ECO:0000259" key="7">
    <source>
        <dbReference type="Pfam" id="PF22624"/>
    </source>
</evidence>
<evidence type="ECO:0000256" key="4">
    <source>
        <dbReference type="ARBA" id="ARBA00022723"/>
    </source>
</evidence>
<dbReference type="GO" id="GO:0019878">
    <property type="term" value="P:lysine biosynthetic process via aminoadipic acid"/>
    <property type="evidence" value="ECO:0007669"/>
    <property type="project" value="TreeGrafter"/>
</dbReference>
<evidence type="ECO:0000313" key="8">
    <source>
        <dbReference type="EMBL" id="RDI43778.1"/>
    </source>
</evidence>
<dbReference type="Pfam" id="PF01648">
    <property type="entry name" value="ACPS"/>
    <property type="match status" value="1"/>
</dbReference>
<dbReference type="InterPro" id="IPR004568">
    <property type="entry name" value="Ppantetheine-prot_Trfase_dom"/>
</dbReference>
<evidence type="ECO:0000256" key="5">
    <source>
        <dbReference type="ARBA" id="ARBA00022842"/>
    </source>
</evidence>
<dbReference type="SUPFAM" id="SSF56214">
    <property type="entry name" value="4'-phosphopantetheinyl transferase"/>
    <property type="match status" value="2"/>
</dbReference>
<dbReference type="PANTHER" id="PTHR12215">
    <property type="entry name" value="PHOSPHOPANTETHEINE TRANSFERASE"/>
    <property type="match status" value="1"/>
</dbReference>
<dbReference type="InterPro" id="IPR050559">
    <property type="entry name" value="P-Pant_transferase_sf"/>
</dbReference>
<evidence type="ECO:0000256" key="1">
    <source>
        <dbReference type="ARBA" id="ARBA00001946"/>
    </source>
</evidence>
<evidence type="ECO:0000313" key="9">
    <source>
        <dbReference type="Proteomes" id="UP000254720"/>
    </source>
</evidence>
<keyword evidence="3 8" id="KW-0808">Transferase</keyword>
<reference evidence="8 9" key="1">
    <citation type="submission" date="2018-07" db="EMBL/GenBank/DDBJ databases">
        <title>Genomic Encyclopedia of Type Strains, Phase IV (KMG-IV): sequencing the most valuable type-strain genomes for metagenomic binning, comparative biology and taxonomic classification.</title>
        <authorList>
            <person name="Goeker M."/>
        </authorList>
    </citation>
    <scope>NUCLEOTIDE SEQUENCE [LARGE SCALE GENOMIC DNA]</scope>
    <source>
        <strain evidence="8 9">DSM 16500</strain>
    </source>
</reference>
<dbReference type="InterPro" id="IPR055066">
    <property type="entry name" value="AASDHPPT_N"/>
</dbReference>
<feature type="domain" description="4'-phosphopantetheinyl transferase" evidence="6">
    <location>
        <begin position="112"/>
        <end position="184"/>
    </location>
</feature>
<dbReference type="InterPro" id="IPR008278">
    <property type="entry name" value="4-PPantetheinyl_Trfase_dom"/>
</dbReference>
<dbReference type="GO" id="GO:0008897">
    <property type="term" value="F:holo-[acyl-carrier-protein] synthase activity"/>
    <property type="evidence" value="ECO:0007669"/>
    <property type="project" value="InterPro"/>
</dbReference>
<keyword evidence="5" id="KW-0460">Magnesium</keyword>
<keyword evidence="9" id="KW-1185">Reference proteome</keyword>
<dbReference type="InterPro" id="IPR037143">
    <property type="entry name" value="4-PPantetheinyl_Trfase_dom_sf"/>
</dbReference>
<evidence type="ECO:0000256" key="3">
    <source>
        <dbReference type="ARBA" id="ARBA00022679"/>
    </source>
</evidence>
<dbReference type="GO" id="GO:0005829">
    <property type="term" value="C:cytosol"/>
    <property type="evidence" value="ECO:0007669"/>
    <property type="project" value="TreeGrafter"/>
</dbReference>
<dbReference type="Gene3D" id="3.90.470.20">
    <property type="entry name" value="4'-phosphopantetheinyl transferase domain"/>
    <property type="match status" value="2"/>
</dbReference>
<dbReference type="EMBL" id="QQAX01000010">
    <property type="protein sequence ID" value="RDI43778.1"/>
    <property type="molecule type" value="Genomic_DNA"/>
</dbReference>
<organism evidence="8 9">
    <name type="scientific">Aquicella lusitana</name>
    <dbReference type="NCBI Taxonomy" id="254246"/>
    <lineage>
        <taxon>Bacteria</taxon>
        <taxon>Pseudomonadati</taxon>
        <taxon>Pseudomonadota</taxon>
        <taxon>Gammaproteobacteria</taxon>
        <taxon>Legionellales</taxon>
        <taxon>Coxiellaceae</taxon>
        <taxon>Aquicella</taxon>
    </lineage>
</organism>
<evidence type="ECO:0000256" key="2">
    <source>
        <dbReference type="ARBA" id="ARBA00010990"/>
    </source>
</evidence>
<evidence type="ECO:0000259" key="6">
    <source>
        <dbReference type="Pfam" id="PF01648"/>
    </source>
</evidence>
<dbReference type="NCBIfam" id="TIGR00556">
    <property type="entry name" value="pantethn_trn"/>
    <property type="match status" value="1"/>
</dbReference>
<proteinExistence type="inferred from homology"/>
<gene>
    <name evidence="8" type="ORF">C8D86_11048</name>
</gene>
<dbReference type="Proteomes" id="UP000254720">
    <property type="component" value="Unassembled WGS sequence"/>
</dbReference>
<dbReference type="GO" id="GO:0000287">
    <property type="term" value="F:magnesium ion binding"/>
    <property type="evidence" value="ECO:0007669"/>
    <property type="project" value="InterPro"/>
</dbReference>
<dbReference type="GO" id="GO:0006633">
    <property type="term" value="P:fatty acid biosynthetic process"/>
    <property type="evidence" value="ECO:0007669"/>
    <property type="project" value="InterPro"/>
</dbReference>
<keyword evidence="4" id="KW-0479">Metal-binding</keyword>
<comment type="similarity">
    <text evidence="2">Belongs to the P-Pant transferase superfamily. Gsp/Sfp/HetI/AcpT family.</text>
</comment>
<protein>
    <submittedName>
        <fullName evidence="8">4'-phosphopantetheinyl transferase</fullName>
    </submittedName>
</protein>
<dbReference type="AlphaFoldDB" id="A0A370GJ11"/>
<sequence>MHLKAHEIHIWSAHLALTPEQEEAQLRLLSPDENERAQRFQFPIHRQHFIAARSTLRKILGVYLNTSPQDIRFVYTEHKKPLLAHPAYARLKFNMAHSHDIAVYAFALDQMVGIDIEKIKTTYNAAIAKRYFSQQENAALEQLSGKEQINGFFRLWSRKEALVKAAGKGLFIPLSSFSVSLDKKCETVQLEGETWTLLSLALHPAYETALASNQSIRSILFWAFFDHSPVQLSSLHL</sequence>
<name>A0A370GJ11_9COXI</name>
<dbReference type="Pfam" id="PF22624">
    <property type="entry name" value="AASDHPPT_N"/>
    <property type="match status" value="1"/>
</dbReference>
<accession>A0A370GJ11</accession>